<keyword evidence="2" id="KW-1185">Reference proteome</keyword>
<dbReference type="AlphaFoldDB" id="A0A074TJ88"/>
<dbReference type="eggNOG" id="ENOG5033X9E">
    <property type="taxonomic scope" value="Bacteria"/>
</dbReference>
<proteinExistence type="predicted"/>
<evidence type="ECO:0000313" key="2">
    <source>
        <dbReference type="Proteomes" id="UP000027725"/>
    </source>
</evidence>
<dbReference type="STRING" id="1185766.SAMN05216224_10878"/>
<accession>A0A074TJ88</accession>
<comment type="caution">
    <text evidence="1">The sequence shown here is derived from an EMBL/GenBank/DDBJ whole genome shotgun (WGS) entry which is preliminary data.</text>
</comment>
<dbReference type="Proteomes" id="UP000027725">
    <property type="component" value="Unassembled WGS sequence"/>
</dbReference>
<reference evidence="1 2" key="1">
    <citation type="submission" date="2014-03" db="EMBL/GenBank/DDBJ databases">
        <title>The draft genome sequence of Thioclava dalianensis DLFJ1-1.</title>
        <authorList>
            <person name="Lai Q."/>
            <person name="Shao Z."/>
        </authorList>
    </citation>
    <scope>NUCLEOTIDE SEQUENCE [LARGE SCALE GENOMIC DNA]</scope>
    <source>
        <strain evidence="1 2">DLFJ1-1</strain>
    </source>
</reference>
<protein>
    <submittedName>
        <fullName evidence="1">Uncharacterized protein</fullName>
    </submittedName>
</protein>
<dbReference type="EMBL" id="JHEH01000001">
    <property type="protein sequence ID" value="KEP71751.1"/>
    <property type="molecule type" value="Genomic_DNA"/>
</dbReference>
<name>A0A074TJ88_9RHOB</name>
<sequence>MDIDKKEDPFNGKWAVVTVNERLPSRGEQIARARAWGVTESMLGRKDISALIVDDVTGKRTTNWPGLLKKRAVFLDVMGTVLPAGDQVFFATPLCIGFSPAHARQTIERIWSCGMLVYVHTVRGNGSALYEAGDDITDLLDMVAAEQNAANVRKSRNKV</sequence>
<gene>
    <name evidence="1" type="ORF">DL1_00055</name>
</gene>
<evidence type="ECO:0000313" key="1">
    <source>
        <dbReference type="EMBL" id="KEP71751.1"/>
    </source>
</evidence>
<organism evidence="1 2">
    <name type="scientific">Thioclava dalianensis</name>
    <dbReference type="NCBI Taxonomy" id="1185766"/>
    <lineage>
        <taxon>Bacteria</taxon>
        <taxon>Pseudomonadati</taxon>
        <taxon>Pseudomonadota</taxon>
        <taxon>Alphaproteobacteria</taxon>
        <taxon>Rhodobacterales</taxon>
        <taxon>Paracoccaceae</taxon>
        <taxon>Thioclava</taxon>
    </lineage>
</organism>